<dbReference type="InterPro" id="IPR000843">
    <property type="entry name" value="HTH_LacI"/>
</dbReference>
<dbReference type="Pfam" id="PF13377">
    <property type="entry name" value="Peripla_BP_3"/>
    <property type="match status" value="1"/>
</dbReference>
<dbReference type="RefSeq" id="WP_129389364.1">
    <property type="nucleotide sequence ID" value="NZ_CP035494.1"/>
</dbReference>
<dbReference type="GO" id="GO:0000976">
    <property type="term" value="F:transcription cis-regulatory region binding"/>
    <property type="evidence" value="ECO:0007669"/>
    <property type="project" value="TreeGrafter"/>
</dbReference>
<dbReference type="KEGG" id="mprt:ET475_09985"/>
<dbReference type="AlphaFoldDB" id="A0A4V0YDD0"/>
<reference evidence="5 6" key="1">
    <citation type="submission" date="2019-01" db="EMBL/GenBank/DDBJ databases">
        <title>Genome sequencing of strain DFW100M-13.</title>
        <authorList>
            <person name="Heo J."/>
            <person name="Kim S.-J."/>
            <person name="Kim J.-S."/>
            <person name="Hong S.-B."/>
            <person name="Kwon S.-W."/>
        </authorList>
    </citation>
    <scope>NUCLEOTIDE SEQUENCE [LARGE SCALE GENOMIC DNA]</scope>
    <source>
        <strain evidence="5 6">DFW100M-13</strain>
    </source>
</reference>
<organism evidence="5 6">
    <name type="scientific">Microbacterium protaetiae</name>
    <dbReference type="NCBI Taxonomy" id="2509458"/>
    <lineage>
        <taxon>Bacteria</taxon>
        <taxon>Bacillati</taxon>
        <taxon>Actinomycetota</taxon>
        <taxon>Actinomycetes</taxon>
        <taxon>Micrococcales</taxon>
        <taxon>Microbacteriaceae</taxon>
        <taxon>Microbacterium</taxon>
    </lineage>
</organism>
<dbReference type="Pfam" id="PF00356">
    <property type="entry name" value="LacI"/>
    <property type="match status" value="1"/>
</dbReference>
<name>A0A4V0YDD0_9MICO</name>
<keyword evidence="1" id="KW-0805">Transcription regulation</keyword>
<keyword evidence="2" id="KW-0238">DNA-binding</keyword>
<proteinExistence type="predicted"/>
<gene>
    <name evidence="5" type="ORF">ET475_09985</name>
</gene>
<feature type="domain" description="HTH lacI-type" evidence="4">
    <location>
        <begin position="2"/>
        <end position="58"/>
    </location>
</feature>
<dbReference type="InterPro" id="IPR046335">
    <property type="entry name" value="LacI/GalR-like_sensor"/>
</dbReference>
<dbReference type="PROSITE" id="PS50932">
    <property type="entry name" value="HTH_LACI_2"/>
    <property type="match status" value="1"/>
</dbReference>
<keyword evidence="3" id="KW-0804">Transcription</keyword>
<evidence type="ECO:0000256" key="3">
    <source>
        <dbReference type="ARBA" id="ARBA00023163"/>
    </source>
</evidence>
<keyword evidence="6" id="KW-1185">Reference proteome</keyword>
<accession>A0A4V0YDD0</accession>
<dbReference type="Proteomes" id="UP000293995">
    <property type="component" value="Chromosome"/>
</dbReference>
<evidence type="ECO:0000256" key="2">
    <source>
        <dbReference type="ARBA" id="ARBA00023125"/>
    </source>
</evidence>
<dbReference type="PROSITE" id="PS00356">
    <property type="entry name" value="HTH_LACI_1"/>
    <property type="match status" value="1"/>
</dbReference>
<protein>
    <submittedName>
        <fullName evidence="5">LacI family transcriptional regulator</fullName>
    </submittedName>
</protein>
<dbReference type="SMART" id="SM00354">
    <property type="entry name" value="HTH_LACI"/>
    <property type="match status" value="1"/>
</dbReference>
<evidence type="ECO:0000256" key="1">
    <source>
        <dbReference type="ARBA" id="ARBA00023015"/>
    </source>
</evidence>
<dbReference type="PANTHER" id="PTHR30146:SF109">
    <property type="entry name" value="HTH-TYPE TRANSCRIPTIONAL REGULATOR GALS"/>
    <property type="match status" value="1"/>
</dbReference>
<evidence type="ECO:0000259" key="4">
    <source>
        <dbReference type="PROSITE" id="PS50932"/>
    </source>
</evidence>
<dbReference type="OrthoDB" id="3288692at2"/>
<dbReference type="CDD" id="cd01392">
    <property type="entry name" value="HTH_LacI"/>
    <property type="match status" value="1"/>
</dbReference>
<dbReference type="InterPro" id="IPR028082">
    <property type="entry name" value="Peripla_BP_I"/>
</dbReference>
<dbReference type="SUPFAM" id="SSF47413">
    <property type="entry name" value="lambda repressor-like DNA-binding domains"/>
    <property type="match status" value="1"/>
</dbReference>
<dbReference type="Gene3D" id="1.10.260.40">
    <property type="entry name" value="lambda repressor-like DNA-binding domains"/>
    <property type="match status" value="1"/>
</dbReference>
<dbReference type="Gene3D" id="3.40.50.2300">
    <property type="match status" value="2"/>
</dbReference>
<sequence>MVTIKDVAREARVSTATVSYVLNETPGQTITPATQQRVRAAAASLGYAPHGVARALREGASRSVLLNVGAALSGHSLDSFIAGMTDELRRHGHSLLISAGSGIPQDAVDALRPRGVVDLDVLLSGASDDHPVFGSAGGQYAGFALHTMTQLTHLAERGHRAVAFGVPSTDDPLAATRLEHADRAARALGMAPIRTLRIDMGVDRAARTESVRALLSDTDVTAVAAYSDDVAFGVLSAVAALGLQVPDDLAVIGFDDGGHGALWDPPLTTVRIHAASFGERAARFALGIDPGIWTQSPSEVVVRATT</sequence>
<dbReference type="GO" id="GO:0003700">
    <property type="term" value="F:DNA-binding transcription factor activity"/>
    <property type="evidence" value="ECO:0007669"/>
    <property type="project" value="TreeGrafter"/>
</dbReference>
<dbReference type="PANTHER" id="PTHR30146">
    <property type="entry name" value="LACI-RELATED TRANSCRIPTIONAL REPRESSOR"/>
    <property type="match status" value="1"/>
</dbReference>
<dbReference type="PRINTS" id="PR00036">
    <property type="entry name" value="HTHLACI"/>
</dbReference>
<dbReference type="SUPFAM" id="SSF53822">
    <property type="entry name" value="Periplasmic binding protein-like I"/>
    <property type="match status" value="1"/>
</dbReference>
<dbReference type="InterPro" id="IPR010982">
    <property type="entry name" value="Lambda_DNA-bd_dom_sf"/>
</dbReference>
<evidence type="ECO:0000313" key="5">
    <source>
        <dbReference type="EMBL" id="QAY60281.1"/>
    </source>
</evidence>
<dbReference type="EMBL" id="CP035494">
    <property type="protein sequence ID" value="QAY60281.1"/>
    <property type="molecule type" value="Genomic_DNA"/>
</dbReference>
<evidence type="ECO:0000313" key="6">
    <source>
        <dbReference type="Proteomes" id="UP000293995"/>
    </source>
</evidence>